<dbReference type="EMBL" id="CAUOFW020004559">
    <property type="protein sequence ID" value="CAK9166239.1"/>
    <property type="molecule type" value="Genomic_DNA"/>
</dbReference>
<evidence type="ECO:0000313" key="2">
    <source>
        <dbReference type="Proteomes" id="UP001642360"/>
    </source>
</evidence>
<protein>
    <submittedName>
        <fullName evidence="1">Uncharacterized protein</fullName>
    </submittedName>
</protein>
<organism evidence="1 2">
    <name type="scientific">Ilex paraguariensis</name>
    <name type="common">yerba mate</name>
    <dbReference type="NCBI Taxonomy" id="185542"/>
    <lineage>
        <taxon>Eukaryota</taxon>
        <taxon>Viridiplantae</taxon>
        <taxon>Streptophyta</taxon>
        <taxon>Embryophyta</taxon>
        <taxon>Tracheophyta</taxon>
        <taxon>Spermatophyta</taxon>
        <taxon>Magnoliopsida</taxon>
        <taxon>eudicotyledons</taxon>
        <taxon>Gunneridae</taxon>
        <taxon>Pentapetalae</taxon>
        <taxon>asterids</taxon>
        <taxon>campanulids</taxon>
        <taxon>Aquifoliales</taxon>
        <taxon>Aquifoliaceae</taxon>
        <taxon>Ilex</taxon>
    </lineage>
</organism>
<reference evidence="1 2" key="1">
    <citation type="submission" date="2024-02" db="EMBL/GenBank/DDBJ databases">
        <authorList>
            <person name="Vignale AGUSTIN F."/>
            <person name="Sosa J E."/>
            <person name="Modenutti C."/>
        </authorList>
    </citation>
    <scope>NUCLEOTIDE SEQUENCE [LARGE SCALE GENOMIC DNA]</scope>
</reference>
<comment type="caution">
    <text evidence="1">The sequence shown here is derived from an EMBL/GenBank/DDBJ whole genome shotgun (WGS) entry which is preliminary data.</text>
</comment>
<name>A0ABC8TA93_9AQUA</name>
<proteinExistence type="predicted"/>
<gene>
    <name evidence="1" type="ORF">ILEXP_LOCUS35445</name>
</gene>
<evidence type="ECO:0000313" key="1">
    <source>
        <dbReference type="EMBL" id="CAK9166239.1"/>
    </source>
</evidence>
<keyword evidence="2" id="KW-1185">Reference proteome</keyword>
<dbReference type="Proteomes" id="UP001642360">
    <property type="component" value="Unassembled WGS sequence"/>
</dbReference>
<dbReference type="AlphaFoldDB" id="A0ABC8TA93"/>
<accession>A0ABC8TA93</accession>
<sequence>MAALACDVFVYFAMKITRFEAWVLEALKQQGKDFAKRSDKSKLSLPLRNGAAVL</sequence>